<dbReference type="SUPFAM" id="SSF81606">
    <property type="entry name" value="PP2C-like"/>
    <property type="match status" value="1"/>
</dbReference>
<comment type="caution">
    <text evidence="2">The sequence shown here is derived from an EMBL/GenBank/DDBJ whole genome shotgun (WGS) entry which is preliminary data.</text>
</comment>
<dbReference type="EMBL" id="BMJQ01000006">
    <property type="protein sequence ID" value="GGF20369.1"/>
    <property type="molecule type" value="Genomic_DNA"/>
</dbReference>
<evidence type="ECO:0000313" key="2">
    <source>
        <dbReference type="EMBL" id="GGF20369.1"/>
    </source>
</evidence>
<feature type="domain" description="PPM-type phosphatase" evidence="1">
    <location>
        <begin position="264"/>
        <end position="484"/>
    </location>
</feature>
<evidence type="ECO:0000313" key="3">
    <source>
        <dbReference type="Proteomes" id="UP000646365"/>
    </source>
</evidence>
<protein>
    <recommendedName>
        <fullName evidence="1">PPM-type phosphatase domain-containing protein</fullName>
    </recommendedName>
</protein>
<evidence type="ECO:0000259" key="1">
    <source>
        <dbReference type="PROSITE" id="PS51746"/>
    </source>
</evidence>
<reference evidence="2" key="2">
    <citation type="submission" date="2020-09" db="EMBL/GenBank/DDBJ databases">
        <authorList>
            <person name="Sun Q."/>
            <person name="Zhou Y."/>
        </authorList>
    </citation>
    <scope>NUCLEOTIDE SEQUENCE</scope>
    <source>
        <strain evidence="2">CGMCC 1.15725</strain>
    </source>
</reference>
<dbReference type="InterPro" id="IPR038225">
    <property type="entry name" value="TagF_sf"/>
</dbReference>
<sequence length="502" mass="54298">MSDVVLNPPTAAHEPGFYGKMPARGDFIARRLDPKFLKPLDEWLQRSIATSQRQLKDFWLTAYLDTPIWRFVMGPGLCGDIPVAGVLMPSVDRVGRYFPLVLAASLPGCSAPVRLMRTADDWFGQIERLALSSLDDEFDFDRFDNAMRAIGLPAYESQLPTGSAERSGFRVDLADDPALTQAYSTILDQVLVGFDNRFSLWWTTGSERVRSSLLIAPGLPAPQNFAAFMDGKWDEWGWERPSASIPIDLDVPVLLLKPSIELPSFGRSHPGAKRTSNQDAYLLRPDLSLWAVADGVGGHQAGEFASRTVVDQLNQVLPPLSAGSFVDDVQAALGEANAKLREKAALLDENAIVASTVAILITYGNGFTCLWAGDSRIYLYRKGVLRLLTRDHVSQPAAAGSGKSAAITRAVGAAARLELDVVHDQFEPGDRFLLCSDGLSGVLKADELADALSVPATSATIDRLIEDALVSGAPDNVTAVVIEIPEGLRIKETDPGESGHGT</sequence>
<dbReference type="InterPro" id="IPR036457">
    <property type="entry name" value="PPM-type-like_dom_sf"/>
</dbReference>
<keyword evidence="3" id="KW-1185">Reference proteome</keyword>
<dbReference type="Proteomes" id="UP000646365">
    <property type="component" value="Unassembled WGS sequence"/>
</dbReference>
<dbReference type="InterPro" id="IPR017748">
    <property type="entry name" value="TagF"/>
</dbReference>
<dbReference type="SMART" id="SM00331">
    <property type="entry name" value="PP2C_SIG"/>
    <property type="match status" value="1"/>
</dbReference>
<dbReference type="Gene3D" id="3.40.1730.10">
    <property type="entry name" value="pa0076 domain"/>
    <property type="match status" value="1"/>
</dbReference>
<dbReference type="InterPro" id="IPR001932">
    <property type="entry name" value="PPM-type_phosphatase-like_dom"/>
</dbReference>
<accession>A0A8J2YVE7</accession>
<gene>
    <name evidence="2" type="ORF">GCM10011611_27970</name>
</gene>
<dbReference type="Pfam" id="PF09867">
    <property type="entry name" value="TagF_N"/>
    <property type="match status" value="1"/>
</dbReference>
<dbReference type="GO" id="GO:0004722">
    <property type="term" value="F:protein serine/threonine phosphatase activity"/>
    <property type="evidence" value="ECO:0007669"/>
    <property type="project" value="InterPro"/>
</dbReference>
<reference evidence="2" key="1">
    <citation type="journal article" date="2014" name="Int. J. Syst. Evol. Microbiol.">
        <title>Complete genome sequence of Corynebacterium casei LMG S-19264T (=DSM 44701T), isolated from a smear-ripened cheese.</title>
        <authorList>
            <consortium name="US DOE Joint Genome Institute (JGI-PGF)"/>
            <person name="Walter F."/>
            <person name="Albersmeier A."/>
            <person name="Kalinowski J."/>
            <person name="Ruckert C."/>
        </authorList>
    </citation>
    <scope>NUCLEOTIDE SEQUENCE</scope>
    <source>
        <strain evidence="2">CGMCC 1.15725</strain>
    </source>
</reference>
<dbReference type="InterPro" id="IPR015655">
    <property type="entry name" value="PP2C"/>
</dbReference>
<dbReference type="Gene3D" id="3.60.40.10">
    <property type="entry name" value="PPM-type phosphatase domain"/>
    <property type="match status" value="1"/>
</dbReference>
<name>A0A8J2YVE7_9PROT</name>
<dbReference type="PANTHER" id="PTHR47992">
    <property type="entry name" value="PROTEIN PHOSPHATASE"/>
    <property type="match status" value="1"/>
</dbReference>
<dbReference type="SMART" id="SM00332">
    <property type="entry name" value="PP2Cc"/>
    <property type="match status" value="1"/>
</dbReference>
<dbReference type="NCBIfam" id="TIGR03373">
    <property type="entry name" value="VI_minor_4"/>
    <property type="match status" value="1"/>
</dbReference>
<dbReference type="PROSITE" id="PS51746">
    <property type="entry name" value="PPM_2"/>
    <property type="match status" value="1"/>
</dbReference>
<dbReference type="Pfam" id="PF13672">
    <property type="entry name" value="PP2C_2"/>
    <property type="match status" value="1"/>
</dbReference>
<proteinExistence type="predicted"/>
<organism evidence="2 3">
    <name type="scientific">Aliidongia dinghuensis</name>
    <dbReference type="NCBI Taxonomy" id="1867774"/>
    <lineage>
        <taxon>Bacteria</taxon>
        <taxon>Pseudomonadati</taxon>
        <taxon>Pseudomonadota</taxon>
        <taxon>Alphaproteobacteria</taxon>
        <taxon>Rhodospirillales</taxon>
        <taxon>Dongiaceae</taxon>
        <taxon>Aliidongia</taxon>
    </lineage>
</organism>
<dbReference type="RefSeq" id="WP_189046682.1">
    <property type="nucleotide sequence ID" value="NZ_BMJQ01000006.1"/>
</dbReference>
<dbReference type="AlphaFoldDB" id="A0A8J2YVE7"/>
<dbReference type="CDD" id="cd00143">
    <property type="entry name" value="PP2Cc"/>
    <property type="match status" value="1"/>
</dbReference>